<dbReference type="PANTHER" id="PTHR33324:SF2">
    <property type="entry name" value="MYB_SANT-LIKE DNA-BINDING DOMAIN-CONTAINING PROTEIN"/>
    <property type="match status" value="1"/>
</dbReference>
<evidence type="ECO:0000313" key="2">
    <source>
        <dbReference type="EMBL" id="OAD75787.1"/>
    </source>
</evidence>
<dbReference type="PANTHER" id="PTHR33324">
    <property type="entry name" value="EXPRESSED PROTEIN"/>
    <property type="match status" value="1"/>
</dbReference>
<name>A0A162PTB3_PHYB8</name>
<dbReference type="GeneID" id="28996262"/>
<gene>
    <name evidence="2" type="ORF">PHYBLDRAFT_165772</name>
    <name evidence="3" type="ORF">PHYBLDRAFT_166036</name>
</gene>
<dbReference type="VEuPathDB" id="FungiDB:PHYBLDRAFT_165772"/>
<dbReference type="RefSeq" id="XP_018294102.1">
    <property type="nucleotide sequence ID" value="XM_018435356.1"/>
</dbReference>
<sequence>MSTPSAIEFVSHQEDDNQSHSWMKPDGGKDGLSSIDRLQYFLLKDDADNLRKYLGGFKNGKKVKVSKTRVINDCCQYFDKQGVKRTSSQIKSKLTYLITKQYPIAFKAWEDSTMRISEEEMSQREKDELEVYLNDICPNFTQMRKVLGESKAKSPAVCNTTTPLDLNKAQDMSKDEDGEDGENDGGDEASESSKSCKDQEEQGADVSNEISSQREAIVQSNSESSTSEHSDASAYSGKRRPKFFGKIVKNTAKRSVKSIEDIGHGIKEFNDARISLLESKYEEELKNQKEKLQKELQCEQRVKGVILMAKTFDWSEEKTKNELEEVYNQYLN</sequence>
<dbReference type="AlphaFoldDB" id="A0A162PTB3"/>
<reference evidence="4" key="1">
    <citation type="submission" date="2015-06" db="EMBL/GenBank/DDBJ databases">
        <title>Expansion of signal transduction pathways in fungi by whole-genome duplication.</title>
        <authorList>
            <consortium name="DOE Joint Genome Institute"/>
            <person name="Corrochano L.M."/>
            <person name="Kuo A."/>
            <person name="Marcet-Houben M."/>
            <person name="Polaino S."/>
            <person name="Salamov A."/>
            <person name="Villalobos J.M."/>
            <person name="Alvarez M.I."/>
            <person name="Avalos J."/>
            <person name="Benito E.P."/>
            <person name="Benoit I."/>
            <person name="Burger G."/>
            <person name="Camino L.P."/>
            <person name="Canovas D."/>
            <person name="Cerda-Olmedo E."/>
            <person name="Cheng J.-F."/>
            <person name="Dominguez A."/>
            <person name="Elias M."/>
            <person name="Eslava A.P."/>
            <person name="Glaser F."/>
            <person name="Grimwood J."/>
            <person name="Gutierrez G."/>
            <person name="Heitman J."/>
            <person name="Henrissat B."/>
            <person name="Iturriaga E.A."/>
            <person name="Lang B.F."/>
            <person name="Lavin J.L."/>
            <person name="Lee S."/>
            <person name="Li W."/>
            <person name="Lindquist E."/>
            <person name="Lopez-Garcia S."/>
            <person name="Luque E.M."/>
            <person name="Marcos A.T."/>
            <person name="Martin J."/>
            <person name="McCluskey K."/>
            <person name="Medina H.R."/>
            <person name="Miralles-Duran A."/>
            <person name="Miyazaki A."/>
            <person name="Munoz-Torres E."/>
            <person name="Oguiza J.A."/>
            <person name="Ohm R."/>
            <person name="Olmedo M."/>
            <person name="Orejas M."/>
            <person name="Ortiz-Castellanos L."/>
            <person name="Pisabarro A.G."/>
            <person name="Rodriguez-Romero J."/>
            <person name="Ruiz-Herrera J."/>
            <person name="Ruiz-Vazquez R."/>
            <person name="Sanz C."/>
            <person name="Schackwitz W."/>
            <person name="Schmutz J."/>
            <person name="Shahriari M."/>
            <person name="Shelest E."/>
            <person name="Silva-Franco F."/>
            <person name="Soanes D."/>
            <person name="Syed K."/>
            <person name="Tagua V.G."/>
            <person name="Talbot N.J."/>
            <person name="Thon M."/>
            <person name="De vries R.P."/>
            <person name="Wiebenga A."/>
            <person name="Yadav J.S."/>
            <person name="Braun E.L."/>
            <person name="Baker S."/>
            <person name="Garre V."/>
            <person name="Horwitz B."/>
            <person name="Torres-Martinez S."/>
            <person name="Idnurm A."/>
            <person name="Herrera-Estrella A."/>
            <person name="Gabaldon T."/>
            <person name="Grigoriev I.V."/>
        </authorList>
    </citation>
    <scope>NUCLEOTIDE SEQUENCE [LARGE SCALE GENOMIC DNA]</scope>
    <source>
        <strain evidence="4">NRRL 1555(-)</strain>
    </source>
</reference>
<feature type="compositionally biased region" description="Acidic residues" evidence="1">
    <location>
        <begin position="174"/>
        <end position="190"/>
    </location>
</feature>
<dbReference type="RefSeq" id="XP_018293827.1">
    <property type="nucleotide sequence ID" value="XM_018435305.1"/>
</dbReference>
<evidence type="ECO:0000256" key="1">
    <source>
        <dbReference type="SAM" id="MobiDB-lite"/>
    </source>
</evidence>
<dbReference type="EMBL" id="KV440976">
    <property type="protein sequence ID" value="OAD75787.1"/>
    <property type="molecule type" value="Genomic_DNA"/>
</dbReference>
<dbReference type="EMBL" id="KV440976">
    <property type="protein sequence ID" value="OAD76062.1"/>
    <property type="molecule type" value="Genomic_DNA"/>
</dbReference>
<protein>
    <submittedName>
        <fullName evidence="2">Uncharacterized protein</fullName>
    </submittedName>
</protein>
<dbReference type="GeneID" id="28996211"/>
<reference evidence="2" key="2">
    <citation type="submission" date="2015-06" db="EMBL/GenBank/DDBJ databases">
        <title>Expansion of signal transduction pathways in fungi by whole-genome duplication.</title>
        <authorList>
            <consortium name="DOE Joint Genome Institute"/>
            <person name="Corrochano L.M."/>
            <person name="Kuo A."/>
            <person name="Marcet-Houben M."/>
            <person name="Polaino S."/>
            <person name="Salamov A."/>
            <person name="Villalobos J.M."/>
            <person name="Alvarez M.I."/>
            <person name="Avalos J."/>
            <person name="Benito E.P."/>
            <person name="Benoit I."/>
            <person name="Burger G."/>
            <person name="Camino L.P."/>
            <person name="Canovas D."/>
            <person name="Cerda-Olmedo E."/>
            <person name="Cheng J.-F."/>
            <person name="Dominguez A."/>
            <person name="Elias M."/>
            <person name="Eslava A.P."/>
            <person name="Glaser F."/>
            <person name="Grimwood J."/>
            <person name="Gutierrez G."/>
            <person name="Heitman J."/>
            <person name="Henrissat B."/>
            <person name="Iturriaga E.A."/>
            <person name="Lang B.F."/>
            <person name="Lavin J.L."/>
            <person name="Lee S."/>
            <person name="Li W."/>
            <person name="Lindquist E."/>
            <person name="Lopez-Garcia S."/>
            <person name="Luque E.M."/>
            <person name="Marcos A.T."/>
            <person name="Martin J."/>
            <person name="Mccluskey K."/>
            <person name="Medina H.R."/>
            <person name="Miralles-Duran A."/>
            <person name="Miyazaki A."/>
            <person name="Munoz-Torres E."/>
            <person name="Oguiza J.A."/>
            <person name="Ohm R."/>
            <person name="Olmedo M."/>
            <person name="Orejas M."/>
            <person name="Ortiz-Castellanos L."/>
            <person name="Pisabarro A.G."/>
            <person name="Rodriguez-Romero J."/>
            <person name="Ruiz-Herrera J."/>
            <person name="Ruiz-Vazquez R."/>
            <person name="Sanz C."/>
            <person name="Schackwitz W."/>
            <person name="Schmutz J."/>
            <person name="Shahriari M."/>
            <person name="Shelest E."/>
            <person name="Silva-Franco F."/>
            <person name="Soanes D."/>
            <person name="Syed K."/>
            <person name="Tagua V.G."/>
            <person name="Talbot N.J."/>
            <person name="Thon M."/>
            <person name="De Vries R.P."/>
            <person name="Wiebenga A."/>
            <person name="Yadav J.S."/>
            <person name="Braun E.L."/>
            <person name="Baker S."/>
            <person name="Garre V."/>
            <person name="Horwitz B."/>
            <person name="Torres-Martinez S."/>
            <person name="Idnurm A."/>
            <person name="Herrera-Estrella A."/>
            <person name="Gabaldon T."/>
            <person name="Grigoriev I.V."/>
        </authorList>
    </citation>
    <scope>NUCLEOTIDE SEQUENCE [LARGE SCALE GENOMIC DNA]</scope>
    <source>
        <strain evidence="2">NRRL 1555</strain>
    </source>
</reference>
<feature type="region of interest" description="Disordered" evidence="1">
    <location>
        <begin position="151"/>
        <end position="237"/>
    </location>
</feature>
<dbReference type="VEuPathDB" id="FungiDB:PHYBLDRAFT_166036"/>
<dbReference type="Proteomes" id="UP000077315">
    <property type="component" value="Unassembled WGS sequence"/>
</dbReference>
<evidence type="ECO:0000313" key="3">
    <source>
        <dbReference type="EMBL" id="OAD76062.1"/>
    </source>
</evidence>
<accession>A0A162PTB3</accession>
<keyword evidence="4" id="KW-1185">Reference proteome</keyword>
<proteinExistence type="predicted"/>
<evidence type="ECO:0000313" key="4">
    <source>
        <dbReference type="Proteomes" id="UP000077315"/>
    </source>
</evidence>
<organism evidence="2 4">
    <name type="scientific">Phycomyces blakesleeanus (strain ATCC 8743b / DSM 1359 / FGSC 10004 / NBRC 33097 / NRRL 1555)</name>
    <dbReference type="NCBI Taxonomy" id="763407"/>
    <lineage>
        <taxon>Eukaryota</taxon>
        <taxon>Fungi</taxon>
        <taxon>Fungi incertae sedis</taxon>
        <taxon>Mucoromycota</taxon>
        <taxon>Mucoromycotina</taxon>
        <taxon>Mucoromycetes</taxon>
        <taxon>Mucorales</taxon>
        <taxon>Phycomycetaceae</taxon>
        <taxon>Phycomyces</taxon>
    </lineage>
</organism>